<evidence type="ECO:0000256" key="1">
    <source>
        <dbReference type="SAM" id="MobiDB-lite"/>
    </source>
</evidence>
<evidence type="ECO:0000313" key="2">
    <source>
        <dbReference type="EMBL" id="OLY83902.1"/>
    </source>
</evidence>
<comment type="caution">
    <text evidence="2">The sequence shown here is derived from an EMBL/GenBank/DDBJ whole genome shotgun (WGS) entry which is preliminary data.</text>
</comment>
<organism evidence="2 3">
    <name type="scientific">Smittium mucronatum</name>
    <dbReference type="NCBI Taxonomy" id="133383"/>
    <lineage>
        <taxon>Eukaryota</taxon>
        <taxon>Fungi</taxon>
        <taxon>Fungi incertae sedis</taxon>
        <taxon>Zoopagomycota</taxon>
        <taxon>Kickxellomycotina</taxon>
        <taxon>Harpellomycetes</taxon>
        <taxon>Harpellales</taxon>
        <taxon>Legeriomycetaceae</taxon>
        <taxon>Smittium</taxon>
    </lineage>
</organism>
<accession>A0A1R0H3Y4</accession>
<sequence length="123" mass="12981">MLSTLLLVHLSPSPNRDQSEGITPLLRLSTLHPLLPVLKTLSVCTSPTVGIIDENLTEGLGSALNERPIKEDIISSITASPTKLIDGSKSSPSAKTSEEEDTEVSLSLSSATSRQASTSRANQ</sequence>
<feature type="compositionally biased region" description="Low complexity" evidence="1">
    <location>
        <begin position="105"/>
        <end position="123"/>
    </location>
</feature>
<reference evidence="2 3" key="1">
    <citation type="journal article" date="2016" name="Mol. Biol. Evol.">
        <title>Genome-Wide Survey of Gut Fungi (Harpellales) Reveals the First Horizontally Transferred Ubiquitin Gene from a Mosquito Host.</title>
        <authorList>
            <person name="Wang Y."/>
            <person name="White M.M."/>
            <person name="Kvist S."/>
            <person name="Moncalvo J.M."/>
        </authorList>
    </citation>
    <scope>NUCLEOTIDE SEQUENCE [LARGE SCALE GENOMIC DNA]</scope>
    <source>
        <strain evidence="2 3">ALG-7-W6</strain>
    </source>
</reference>
<dbReference type="EMBL" id="LSSL01000706">
    <property type="protein sequence ID" value="OLY83902.1"/>
    <property type="molecule type" value="Genomic_DNA"/>
</dbReference>
<dbReference type="Proteomes" id="UP000187455">
    <property type="component" value="Unassembled WGS sequence"/>
</dbReference>
<evidence type="ECO:0000313" key="3">
    <source>
        <dbReference type="Proteomes" id="UP000187455"/>
    </source>
</evidence>
<gene>
    <name evidence="2" type="ORF">AYI68_g1941</name>
</gene>
<keyword evidence="3" id="KW-1185">Reference proteome</keyword>
<dbReference type="AlphaFoldDB" id="A0A1R0H3Y4"/>
<proteinExistence type="predicted"/>
<protein>
    <submittedName>
        <fullName evidence="2">Uncharacterized protein</fullName>
    </submittedName>
</protein>
<feature type="region of interest" description="Disordered" evidence="1">
    <location>
        <begin position="82"/>
        <end position="123"/>
    </location>
</feature>
<name>A0A1R0H3Y4_9FUNG</name>